<dbReference type="Pfam" id="PF00665">
    <property type="entry name" value="rve"/>
    <property type="match status" value="1"/>
</dbReference>
<dbReference type="CDD" id="cd01647">
    <property type="entry name" value="RT_LTR"/>
    <property type="match status" value="1"/>
</dbReference>
<dbReference type="FunFam" id="3.30.70.270:FF:000020">
    <property type="entry name" value="Transposon Tf2-6 polyprotein-like Protein"/>
    <property type="match status" value="1"/>
</dbReference>
<keyword evidence="3" id="KW-0808">Transferase</keyword>
<keyword evidence="5" id="KW-0540">Nuclease</keyword>
<dbReference type="Pfam" id="PF22938">
    <property type="entry name" value="Integrase_p58_C"/>
    <property type="match status" value="1"/>
</dbReference>
<dbReference type="InterPro" id="IPR041588">
    <property type="entry name" value="Integrase_H2C2"/>
</dbReference>
<dbReference type="CDD" id="cd00303">
    <property type="entry name" value="retropepsin_like"/>
    <property type="match status" value="1"/>
</dbReference>
<keyword evidence="9" id="KW-0511">Multifunctional enzyme</keyword>
<dbReference type="InterPro" id="IPR036397">
    <property type="entry name" value="RNaseH_sf"/>
</dbReference>
<dbReference type="GO" id="GO:0006508">
    <property type="term" value="P:proteolysis"/>
    <property type="evidence" value="ECO:0007669"/>
    <property type="project" value="UniProtKB-KW"/>
</dbReference>
<dbReference type="GO" id="GO:0015074">
    <property type="term" value="P:DNA integration"/>
    <property type="evidence" value="ECO:0007669"/>
    <property type="project" value="InterPro"/>
</dbReference>
<dbReference type="Proteomes" id="UP000030758">
    <property type="component" value="Unassembled WGS sequence"/>
</dbReference>
<dbReference type="GO" id="GO:0003676">
    <property type="term" value="F:nucleic acid binding"/>
    <property type="evidence" value="ECO:0007669"/>
    <property type="project" value="InterPro"/>
</dbReference>
<dbReference type="Gene3D" id="3.30.420.10">
    <property type="entry name" value="Ribonuclease H-like superfamily/Ribonuclease H"/>
    <property type="match status" value="1"/>
</dbReference>
<feature type="region of interest" description="Disordered" evidence="10">
    <location>
        <begin position="1152"/>
        <end position="1191"/>
    </location>
</feature>
<dbReference type="Pfam" id="PF17921">
    <property type="entry name" value="Integrase_H2C2"/>
    <property type="match status" value="1"/>
</dbReference>
<dbReference type="GO" id="GO:0008233">
    <property type="term" value="F:peptidase activity"/>
    <property type="evidence" value="ECO:0007669"/>
    <property type="project" value="UniProtKB-KW"/>
</dbReference>
<dbReference type="InterPro" id="IPR012337">
    <property type="entry name" value="RNaseH-like_sf"/>
</dbReference>
<dbReference type="InterPro" id="IPR050951">
    <property type="entry name" value="Retrovirus_Pol_polyprotein"/>
</dbReference>
<keyword evidence="4" id="KW-0548">Nucleotidyltransferase</keyword>
<name>A0A085MQZ6_9BILA</name>
<dbReference type="EC" id="2.7.7.49" evidence="1"/>
<dbReference type="CDD" id="cd09274">
    <property type="entry name" value="RNase_HI_RT_Ty3"/>
    <property type="match status" value="1"/>
</dbReference>
<evidence type="ECO:0000256" key="5">
    <source>
        <dbReference type="ARBA" id="ARBA00022722"/>
    </source>
</evidence>
<dbReference type="InterPro" id="IPR000477">
    <property type="entry name" value="RT_dom"/>
</dbReference>
<feature type="compositionally biased region" description="Basic and acidic residues" evidence="10">
    <location>
        <begin position="1157"/>
        <end position="1168"/>
    </location>
</feature>
<evidence type="ECO:0000256" key="7">
    <source>
        <dbReference type="ARBA" id="ARBA00022801"/>
    </source>
</evidence>
<dbReference type="InterPro" id="IPR043502">
    <property type="entry name" value="DNA/RNA_pol_sf"/>
</dbReference>
<dbReference type="GO" id="GO:0042575">
    <property type="term" value="C:DNA polymerase complex"/>
    <property type="evidence" value="ECO:0007669"/>
    <property type="project" value="UniProtKB-ARBA"/>
</dbReference>
<evidence type="ECO:0000259" key="11">
    <source>
        <dbReference type="PROSITE" id="PS50878"/>
    </source>
</evidence>
<dbReference type="Gene3D" id="2.40.70.10">
    <property type="entry name" value="Acid Proteases"/>
    <property type="match status" value="1"/>
</dbReference>
<dbReference type="SUPFAM" id="SSF53098">
    <property type="entry name" value="Ribonuclease H-like"/>
    <property type="match status" value="1"/>
</dbReference>
<dbReference type="FunFam" id="3.30.420.10:FF:000032">
    <property type="entry name" value="Retrovirus-related Pol polyprotein from transposon 297-like Protein"/>
    <property type="match status" value="1"/>
</dbReference>
<proteinExistence type="predicted"/>
<dbReference type="FunFam" id="3.10.20.370:FF:000001">
    <property type="entry name" value="Retrovirus-related Pol polyprotein from transposon 17.6-like protein"/>
    <property type="match status" value="1"/>
</dbReference>
<dbReference type="PANTHER" id="PTHR37984:SF5">
    <property type="entry name" value="PROTEIN NYNRIN-LIKE"/>
    <property type="match status" value="1"/>
</dbReference>
<dbReference type="InterPro" id="IPR054465">
    <property type="entry name" value="Integrase_p58-like_C"/>
</dbReference>
<evidence type="ECO:0000256" key="4">
    <source>
        <dbReference type="ARBA" id="ARBA00022695"/>
    </source>
</evidence>
<dbReference type="PANTHER" id="PTHR37984">
    <property type="entry name" value="PROTEIN CBG26694"/>
    <property type="match status" value="1"/>
</dbReference>
<keyword evidence="2" id="KW-0645">Protease</keyword>
<protein>
    <recommendedName>
        <fullName evidence="1">RNA-directed DNA polymerase</fullName>
        <ecNumber evidence="1">2.7.7.49</ecNumber>
    </recommendedName>
</protein>
<dbReference type="GO" id="GO:0003964">
    <property type="term" value="F:RNA-directed DNA polymerase activity"/>
    <property type="evidence" value="ECO:0007669"/>
    <property type="project" value="UniProtKB-KW"/>
</dbReference>
<sequence>MLVDTGAGRTLISSDVFQTVRGHVALRGSAVRLVLADGSPLPVVGEARLRIRLASKNFPIDAVVVDRLHYSVLLGIDFLTLHGFVVDLKRNVLSCEGVHAQVPLVLREGDQPSCVEECVYVAEDRNIAPRSTAAVSCSIKRTFSGDAIFESSHHWERQGGYAARSVVTVLNGRFRTFILNPTQQEFCVKKGALLGKLTGIETEDACSAALATTNVNQMSHSSLKPALMKLAREAAGASLDERQISMLFGVLWNYRDVFAVEKRDLGRTKVLRHKITLTEGARPVRQPLRRLCPKDRKEVSALLRNLIDDKLIEPSESPWAAGVVPVRKKDGTIRLCVDYRKLNELTKKDAYPLPRIDETLDSLSGAQFFSTIDLLSGYWQVELEQDAKEKTAFITHDGLFHFNVMPFGLTGAPATFQRLMELTLAGLKWEACLVYLDDVIIFSRTFNEHLERLGKVLQRFRQAGLKISPTKCQFLRKEITFLGHLISAAGVSPDKTLTEKVKIYPTPTCLHELQSFLGLAAYYRRFVRGFAGISAPLYRLTQKNVEFVWSRDCADAFSKLKDALTSEPVLRFPDFTKSFILDTDASMLAIGAVLSQLDEKGQEHPVAFGSRILSRAEQKYCVTRREMLAVITFVEQFAPYLQEEFVLRTDHGALQWLQSFKDADGQWARWQYKLQRFRFTVVHRPGRQHANADSLSRVVCKQCGRNDEVPCPTANAANAAEIAAISFSDMNGVKEKQLRDLDIAPFWLAKKSNSKAKLPTRQSKATSLLLANWDRLRLQNEVLWREWYEDDGSIRLQLLVPREMVPQILQQTHSAATAGHLGEEKTLARVSERFYWSGYRSDVKRYVRSCWECNTRNNISPKKRSPLQLQEVSHTWQKLSLDIAGPLPMTSKGNRYILMVVDAFSKYAEAIPMPNQEAATVATALVQEVLCRYGVPEVIHTDQGTQFESELFKGVCDELGVQRTRTTPYHPSGNGQAERMNRTVWNMLAKTLAPNGKDWDLILPKVMVAYRVSTHSSTGQSPYRMMFGRHCRVPEDIAQHIESTTQTPERHVENLEGILKRLDEKAKSRAAREARRQKLYYDSHVRPRHLDVGDTVLLFVPRVLQGQKRKFLRPWKGPYRITAQLSPVTYRIQHVKRRGDVHVVHADRLKSCPPDIRLPEKSSREPAGMRRQSSPRPPSGQPDLQIWSGRRQAGGYPPARMVIGENVCTENAGTELFEHPSGSEPVLPEERPRRATRPPCRFADYIIGMQRHRRHEDMTFPRKG</sequence>
<dbReference type="AlphaFoldDB" id="A0A085MQZ6"/>
<dbReference type="InterPro" id="IPR021109">
    <property type="entry name" value="Peptidase_aspartic_dom_sf"/>
</dbReference>
<dbReference type="SUPFAM" id="SSF50630">
    <property type="entry name" value="Acid proteases"/>
    <property type="match status" value="1"/>
</dbReference>
<accession>A0A085MQZ6</accession>
<reference evidence="13" key="1">
    <citation type="journal article" date="2014" name="Nat. Genet.">
        <title>Genome and transcriptome of the porcine whipworm Trichuris suis.</title>
        <authorList>
            <person name="Jex A.R."/>
            <person name="Nejsum P."/>
            <person name="Schwarz E.M."/>
            <person name="Hu L."/>
            <person name="Young N.D."/>
            <person name="Hall R.S."/>
            <person name="Korhonen P.K."/>
            <person name="Liao S."/>
            <person name="Thamsborg S."/>
            <person name="Xia J."/>
            <person name="Xu P."/>
            <person name="Wang S."/>
            <person name="Scheerlinck J.P."/>
            <person name="Hofmann A."/>
            <person name="Sternberg P.W."/>
            <person name="Wang J."/>
            <person name="Gasser R.B."/>
        </authorList>
    </citation>
    <scope>NUCLEOTIDE SEQUENCE [LARGE SCALE GENOMIC DNA]</scope>
    <source>
        <strain evidence="13">DCEP-RM93F</strain>
    </source>
</reference>
<organism evidence="13">
    <name type="scientific">Trichuris suis</name>
    <name type="common">pig whipworm</name>
    <dbReference type="NCBI Taxonomy" id="68888"/>
    <lineage>
        <taxon>Eukaryota</taxon>
        <taxon>Metazoa</taxon>
        <taxon>Ecdysozoa</taxon>
        <taxon>Nematoda</taxon>
        <taxon>Enoplea</taxon>
        <taxon>Dorylaimia</taxon>
        <taxon>Trichinellida</taxon>
        <taxon>Trichuridae</taxon>
        <taxon>Trichuris</taxon>
    </lineage>
</organism>
<evidence type="ECO:0000256" key="9">
    <source>
        <dbReference type="ARBA" id="ARBA00023268"/>
    </source>
</evidence>
<keyword evidence="6" id="KW-0255">Endonuclease</keyword>
<keyword evidence="8" id="KW-0695">RNA-directed DNA polymerase</keyword>
<dbReference type="Gene3D" id="3.30.70.270">
    <property type="match status" value="2"/>
</dbReference>
<feature type="region of interest" description="Disordered" evidence="10">
    <location>
        <begin position="1215"/>
        <end position="1239"/>
    </location>
</feature>
<evidence type="ECO:0000256" key="6">
    <source>
        <dbReference type="ARBA" id="ARBA00022759"/>
    </source>
</evidence>
<evidence type="ECO:0000256" key="3">
    <source>
        <dbReference type="ARBA" id="ARBA00022679"/>
    </source>
</evidence>
<evidence type="ECO:0000256" key="2">
    <source>
        <dbReference type="ARBA" id="ARBA00022670"/>
    </source>
</evidence>
<dbReference type="Pfam" id="PF17919">
    <property type="entry name" value="RT_RNaseH_2"/>
    <property type="match status" value="1"/>
</dbReference>
<dbReference type="EMBL" id="KL367785">
    <property type="protein sequence ID" value="KFD59642.1"/>
    <property type="molecule type" value="Genomic_DNA"/>
</dbReference>
<dbReference type="PROSITE" id="PS50878">
    <property type="entry name" value="RT_POL"/>
    <property type="match status" value="1"/>
</dbReference>
<keyword evidence="7" id="KW-0378">Hydrolase</keyword>
<dbReference type="GO" id="GO:0004519">
    <property type="term" value="F:endonuclease activity"/>
    <property type="evidence" value="ECO:0007669"/>
    <property type="project" value="UniProtKB-KW"/>
</dbReference>
<dbReference type="Gene3D" id="3.10.10.10">
    <property type="entry name" value="HIV Type 1 Reverse Transcriptase, subunit A, domain 1"/>
    <property type="match status" value="1"/>
</dbReference>
<dbReference type="PROSITE" id="PS50994">
    <property type="entry name" value="INTEGRASE"/>
    <property type="match status" value="1"/>
</dbReference>
<dbReference type="Gene3D" id="3.10.20.370">
    <property type="match status" value="1"/>
</dbReference>
<dbReference type="FunFam" id="1.10.340.70:FF:000001">
    <property type="entry name" value="Retrovirus-related Pol polyprotein from transposon gypsy-like Protein"/>
    <property type="match status" value="1"/>
</dbReference>
<dbReference type="InterPro" id="IPR043128">
    <property type="entry name" value="Rev_trsase/Diguanyl_cyclase"/>
</dbReference>
<gene>
    <name evidence="13" type="ORF">M514_28177</name>
</gene>
<evidence type="ECO:0000259" key="12">
    <source>
        <dbReference type="PROSITE" id="PS50994"/>
    </source>
</evidence>
<dbReference type="InterPro" id="IPR041577">
    <property type="entry name" value="RT_RNaseH_2"/>
</dbReference>
<feature type="domain" description="Reverse transcriptase" evidence="11">
    <location>
        <begin position="307"/>
        <end position="486"/>
    </location>
</feature>
<dbReference type="FunFam" id="3.10.10.10:FF:000007">
    <property type="entry name" value="Retrovirus-related Pol polyprotein from transposon 17.6-like Protein"/>
    <property type="match status" value="1"/>
</dbReference>
<evidence type="ECO:0000256" key="10">
    <source>
        <dbReference type="SAM" id="MobiDB-lite"/>
    </source>
</evidence>
<feature type="domain" description="Integrase catalytic" evidence="12">
    <location>
        <begin position="862"/>
        <end position="1030"/>
    </location>
</feature>
<evidence type="ECO:0000313" key="13">
    <source>
        <dbReference type="EMBL" id="KFD59642.1"/>
    </source>
</evidence>
<dbReference type="Pfam" id="PF00078">
    <property type="entry name" value="RVT_1"/>
    <property type="match status" value="1"/>
</dbReference>
<evidence type="ECO:0000256" key="8">
    <source>
        <dbReference type="ARBA" id="ARBA00022918"/>
    </source>
</evidence>
<dbReference type="SUPFAM" id="SSF56672">
    <property type="entry name" value="DNA/RNA polymerases"/>
    <property type="match status" value="1"/>
</dbReference>
<evidence type="ECO:0000256" key="1">
    <source>
        <dbReference type="ARBA" id="ARBA00012493"/>
    </source>
</evidence>
<dbReference type="InterPro" id="IPR001584">
    <property type="entry name" value="Integrase_cat-core"/>
</dbReference>
<dbReference type="Gene3D" id="1.10.340.70">
    <property type="match status" value="1"/>
</dbReference>